<protein>
    <submittedName>
        <fullName evidence="2">Oxidoreductase</fullName>
    </submittedName>
</protein>
<dbReference type="PATRIC" id="fig|1423807.3.peg.493"/>
<sequence>MKGSIIMAKIAVILGSVRQHGVGINLFNYLKNQKSDIETSLNVELTFLNLGQYNLPVFDEDVPPMANQNRQLPANQQQWLDDIQDADGYILMSPEYNHSLPGGLKNALDYLAFQAQGKPVKTLGYSDNSRGGQFGVAALIPVLQRLEMIVLPKPALIGNIPAILDAKGTIIDDQASTKLHSGVVKMFKEISFYTTLLTANPFPRN</sequence>
<accession>A0A0R1W272</accession>
<keyword evidence="3" id="KW-1185">Reference proteome</keyword>
<feature type="domain" description="NADPH-dependent FMN reductase-like" evidence="1">
    <location>
        <begin position="9"/>
        <end position="156"/>
    </location>
</feature>
<dbReference type="eggNOG" id="COG0431">
    <property type="taxonomic scope" value="Bacteria"/>
</dbReference>
<dbReference type="EMBL" id="AZGF01000014">
    <property type="protein sequence ID" value="KRM11815.1"/>
    <property type="molecule type" value="Genomic_DNA"/>
</dbReference>
<dbReference type="InterPro" id="IPR029039">
    <property type="entry name" value="Flavoprotein-like_sf"/>
</dbReference>
<dbReference type="Gene3D" id="3.40.50.360">
    <property type="match status" value="1"/>
</dbReference>
<organism evidence="2 3">
    <name type="scientific">Paucilactobacillus suebicus DSM 5007 = KCTC 3549</name>
    <dbReference type="NCBI Taxonomy" id="1423807"/>
    <lineage>
        <taxon>Bacteria</taxon>
        <taxon>Bacillati</taxon>
        <taxon>Bacillota</taxon>
        <taxon>Bacilli</taxon>
        <taxon>Lactobacillales</taxon>
        <taxon>Lactobacillaceae</taxon>
        <taxon>Paucilactobacillus</taxon>
    </lineage>
</organism>
<comment type="caution">
    <text evidence="2">The sequence shown here is derived from an EMBL/GenBank/DDBJ whole genome shotgun (WGS) entry which is preliminary data.</text>
</comment>
<dbReference type="Pfam" id="PF03358">
    <property type="entry name" value="FMN_red"/>
    <property type="match status" value="1"/>
</dbReference>
<evidence type="ECO:0000313" key="2">
    <source>
        <dbReference type="EMBL" id="KRM11815.1"/>
    </source>
</evidence>
<dbReference type="GO" id="GO:0010181">
    <property type="term" value="F:FMN binding"/>
    <property type="evidence" value="ECO:0007669"/>
    <property type="project" value="TreeGrafter"/>
</dbReference>
<dbReference type="GO" id="GO:0016491">
    <property type="term" value="F:oxidoreductase activity"/>
    <property type="evidence" value="ECO:0007669"/>
    <property type="project" value="InterPro"/>
</dbReference>
<evidence type="ECO:0000313" key="3">
    <source>
        <dbReference type="Proteomes" id="UP000051820"/>
    </source>
</evidence>
<dbReference type="GO" id="GO:0005829">
    <property type="term" value="C:cytosol"/>
    <property type="evidence" value="ECO:0007669"/>
    <property type="project" value="TreeGrafter"/>
</dbReference>
<evidence type="ECO:0000259" key="1">
    <source>
        <dbReference type="Pfam" id="PF03358"/>
    </source>
</evidence>
<dbReference type="STRING" id="1423807.FD16_GL000485"/>
<dbReference type="InterPro" id="IPR050712">
    <property type="entry name" value="NAD(P)H-dep_reductase"/>
</dbReference>
<name>A0A0R1W272_9LACO</name>
<dbReference type="PANTHER" id="PTHR30543">
    <property type="entry name" value="CHROMATE REDUCTASE"/>
    <property type="match status" value="1"/>
</dbReference>
<dbReference type="SUPFAM" id="SSF52218">
    <property type="entry name" value="Flavoproteins"/>
    <property type="match status" value="1"/>
</dbReference>
<proteinExistence type="predicted"/>
<dbReference type="PANTHER" id="PTHR30543:SF21">
    <property type="entry name" value="NAD(P)H-DEPENDENT FMN REDUCTASE LOT6"/>
    <property type="match status" value="1"/>
</dbReference>
<dbReference type="InterPro" id="IPR005025">
    <property type="entry name" value="FMN_Rdtase-like_dom"/>
</dbReference>
<dbReference type="Proteomes" id="UP000051820">
    <property type="component" value="Unassembled WGS sequence"/>
</dbReference>
<reference evidence="2 3" key="1">
    <citation type="journal article" date="2015" name="Genome Announc.">
        <title>Expanding the biotechnology potential of lactobacilli through comparative genomics of 213 strains and associated genera.</title>
        <authorList>
            <person name="Sun Z."/>
            <person name="Harris H.M."/>
            <person name="McCann A."/>
            <person name="Guo C."/>
            <person name="Argimon S."/>
            <person name="Zhang W."/>
            <person name="Yang X."/>
            <person name="Jeffery I.B."/>
            <person name="Cooney J.C."/>
            <person name="Kagawa T.F."/>
            <person name="Liu W."/>
            <person name="Song Y."/>
            <person name="Salvetti E."/>
            <person name="Wrobel A."/>
            <person name="Rasinkangas P."/>
            <person name="Parkhill J."/>
            <person name="Rea M.C."/>
            <person name="O'Sullivan O."/>
            <person name="Ritari J."/>
            <person name="Douillard F.P."/>
            <person name="Paul Ross R."/>
            <person name="Yang R."/>
            <person name="Briner A.E."/>
            <person name="Felis G.E."/>
            <person name="de Vos W.M."/>
            <person name="Barrangou R."/>
            <person name="Klaenhammer T.R."/>
            <person name="Caufield P.W."/>
            <person name="Cui Y."/>
            <person name="Zhang H."/>
            <person name="O'Toole P.W."/>
        </authorList>
    </citation>
    <scope>NUCLEOTIDE SEQUENCE [LARGE SCALE GENOMIC DNA]</scope>
    <source>
        <strain evidence="2 3">DSM 5007</strain>
    </source>
</reference>
<dbReference type="AlphaFoldDB" id="A0A0R1W272"/>
<gene>
    <name evidence="2" type="ORF">FD16_GL000485</name>
</gene>